<sequence>MQIPIEQTEITYGISVVMIKHSDDYARGAKAMSIGVCTKQKHFYCYRNLLLVALEMIFSEEYSQEEIAIQVYNSLNNANWEKLPILSEEESRIAKWLYYKQLSENFTNEIIETTFLNRNMYFEIDCTLEASEIMPVSFLPLLSIFKEKTMSLYDALIRGKRIILFSKNKPAWEVCTFACALTQLASPPLINIADLHLHPYAHLNNLDFLNSQFFIAGVTNPLFKIRPQWWDIFGDLDSGEIISHLPPPLEADLNFISFLLENLPSEHNKESYIRSQFFDYTQNIIDLAIFEEDFQEKGSKLQRARDWRGSVEFEYYSNHYKGKIFADEREPQYLIYKLLTRIRIAFAKEKIKGIRKMYYELDTLLSSRDECLKFLSMLPNNGDLHCLTCTFFLDNDLKTSRVACSILAKLEEIPEGKALILALPQNELNSYLAYRHRHAI</sequence>
<proteinExistence type="predicted"/>
<dbReference type="Pfam" id="PF08616">
    <property type="entry name" value="SPA"/>
    <property type="match status" value="1"/>
</dbReference>
<dbReference type="AlphaFoldDB" id="A0AAU9JJE0"/>
<organism evidence="2 3">
    <name type="scientific">Blepharisma stoltei</name>
    <dbReference type="NCBI Taxonomy" id="1481888"/>
    <lineage>
        <taxon>Eukaryota</taxon>
        <taxon>Sar</taxon>
        <taxon>Alveolata</taxon>
        <taxon>Ciliophora</taxon>
        <taxon>Postciliodesmatophora</taxon>
        <taxon>Heterotrichea</taxon>
        <taxon>Heterotrichida</taxon>
        <taxon>Blepharismidae</taxon>
        <taxon>Blepharisma</taxon>
    </lineage>
</organism>
<comment type="caution">
    <text evidence="2">The sequence shown here is derived from an EMBL/GenBank/DDBJ whole genome shotgun (WGS) entry which is preliminary data.</text>
</comment>
<evidence type="ECO:0000259" key="1">
    <source>
        <dbReference type="PROSITE" id="PS50211"/>
    </source>
</evidence>
<dbReference type="InterPro" id="IPR052809">
    <property type="entry name" value="Actin_polarity_regulatory"/>
</dbReference>
<dbReference type="Proteomes" id="UP001162131">
    <property type="component" value="Unassembled WGS sequence"/>
</dbReference>
<dbReference type="GO" id="GO:0051666">
    <property type="term" value="P:actin cortical patch localization"/>
    <property type="evidence" value="ECO:0007669"/>
    <property type="project" value="TreeGrafter"/>
</dbReference>
<accession>A0AAU9JJE0</accession>
<dbReference type="EMBL" id="CAJZBQ010000039">
    <property type="protein sequence ID" value="CAG9325823.1"/>
    <property type="molecule type" value="Genomic_DNA"/>
</dbReference>
<dbReference type="InterPro" id="IPR037516">
    <property type="entry name" value="Tripartite_DENN"/>
</dbReference>
<gene>
    <name evidence="2" type="ORF">BSTOLATCC_MIC39608</name>
</gene>
<feature type="domain" description="UDENN" evidence="1">
    <location>
        <begin position="1"/>
        <end position="357"/>
    </location>
</feature>
<dbReference type="PANTHER" id="PTHR28245">
    <property type="entry name" value="ARF3-INTERACTING PROTEIN 1"/>
    <property type="match status" value="1"/>
</dbReference>
<dbReference type="GO" id="GO:0005886">
    <property type="term" value="C:plasma membrane"/>
    <property type="evidence" value="ECO:0007669"/>
    <property type="project" value="TreeGrafter"/>
</dbReference>
<name>A0AAU9JJE0_9CILI</name>
<dbReference type="PANTHER" id="PTHR28245:SF1">
    <property type="entry name" value="ARF3-INTERACTING PROTEIN 1"/>
    <property type="match status" value="1"/>
</dbReference>
<evidence type="ECO:0000313" key="3">
    <source>
        <dbReference type="Proteomes" id="UP001162131"/>
    </source>
</evidence>
<protein>
    <recommendedName>
        <fullName evidence="1">UDENN domain-containing protein</fullName>
    </recommendedName>
</protein>
<dbReference type="PROSITE" id="PS50211">
    <property type="entry name" value="DENN"/>
    <property type="match status" value="1"/>
</dbReference>
<keyword evidence="3" id="KW-1185">Reference proteome</keyword>
<reference evidence="2" key="1">
    <citation type="submission" date="2021-09" db="EMBL/GenBank/DDBJ databases">
        <authorList>
            <consortium name="AG Swart"/>
            <person name="Singh M."/>
            <person name="Singh A."/>
            <person name="Seah K."/>
            <person name="Emmerich C."/>
        </authorList>
    </citation>
    <scope>NUCLEOTIDE SEQUENCE</scope>
    <source>
        <strain evidence="2">ATCC30299</strain>
    </source>
</reference>
<evidence type="ECO:0000313" key="2">
    <source>
        <dbReference type="EMBL" id="CAG9325823.1"/>
    </source>
</evidence>